<dbReference type="PROSITE" id="PS51318">
    <property type="entry name" value="TAT"/>
    <property type="match status" value="1"/>
</dbReference>
<accession>A0A3D4SYH7</accession>
<evidence type="ECO:0000313" key="3">
    <source>
        <dbReference type="Proteomes" id="UP000261739"/>
    </source>
</evidence>
<name>A0A3D4SYH7_9CORY</name>
<dbReference type="RefSeq" id="WP_273051577.1">
    <property type="nucleotide sequence ID" value="NZ_DAITTW010000077.1"/>
</dbReference>
<gene>
    <name evidence="2" type="ORF">DIW82_06015</name>
</gene>
<dbReference type="AlphaFoldDB" id="A0A3D4SYH7"/>
<evidence type="ECO:0000313" key="2">
    <source>
        <dbReference type="EMBL" id="HCT14346.1"/>
    </source>
</evidence>
<protein>
    <submittedName>
        <fullName evidence="2">Uncharacterized protein</fullName>
    </submittedName>
</protein>
<dbReference type="Proteomes" id="UP000261739">
    <property type="component" value="Unassembled WGS sequence"/>
</dbReference>
<dbReference type="InterPro" id="IPR006311">
    <property type="entry name" value="TAT_signal"/>
</dbReference>
<organism evidence="2 3">
    <name type="scientific">Corynebacterium nuruki</name>
    <dbReference type="NCBI Taxonomy" id="1032851"/>
    <lineage>
        <taxon>Bacteria</taxon>
        <taxon>Bacillati</taxon>
        <taxon>Actinomycetota</taxon>
        <taxon>Actinomycetes</taxon>
        <taxon>Mycobacteriales</taxon>
        <taxon>Corynebacteriaceae</taxon>
        <taxon>Corynebacterium</taxon>
    </lineage>
</organism>
<evidence type="ECO:0000256" key="1">
    <source>
        <dbReference type="SAM" id="SignalP"/>
    </source>
</evidence>
<sequence length="108" mass="11009">MSDSSSRTTGRRLVTRGLVAVAGLGIAAGALAPAASAAPIGVSDKAVVCSWVDEYRVGPVFGGRTEGNCGAHPGQEFRNTTAGGTIVAVGQAILPGVFNYSAWVDKFW</sequence>
<feature type="chain" id="PRO_5017748497" evidence="1">
    <location>
        <begin position="38"/>
        <end position="108"/>
    </location>
</feature>
<feature type="signal peptide" evidence="1">
    <location>
        <begin position="1"/>
        <end position="37"/>
    </location>
</feature>
<comment type="caution">
    <text evidence="2">The sequence shown here is derived from an EMBL/GenBank/DDBJ whole genome shotgun (WGS) entry which is preliminary data.</text>
</comment>
<keyword evidence="1" id="KW-0732">Signal</keyword>
<proteinExistence type="predicted"/>
<reference evidence="2 3" key="1">
    <citation type="journal article" date="2018" name="Nat. Biotechnol.">
        <title>A standardized bacterial taxonomy based on genome phylogeny substantially revises the tree of life.</title>
        <authorList>
            <person name="Parks D.H."/>
            <person name="Chuvochina M."/>
            <person name="Waite D.W."/>
            <person name="Rinke C."/>
            <person name="Skarshewski A."/>
            <person name="Chaumeil P.A."/>
            <person name="Hugenholtz P."/>
        </authorList>
    </citation>
    <scope>NUCLEOTIDE SEQUENCE [LARGE SCALE GENOMIC DNA]</scope>
    <source>
        <strain evidence="2">UBA11247</strain>
    </source>
</reference>
<dbReference type="EMBL" id="DQID01000161">
    <property type="protein sequence ID" value="HCT14346.1"/>
    <property type="molecule type" value="Genomic_DNA"/>
</dbReference>